<dbReference type="InterPro" id="IPR011138">
    <property type="entry name" value="Cytochrome_b-558"/>
</dbReference>
<protein>
    <submittedName>
        <fullName evidence="2">Cytochrome B</fullName>
    </submittedName>
</protein>
<comment type="caution">
    <text evidence="2">The sequence shown here is derived from an EMBL/GenBank/DDBJ whole genome shotgun (WGS) entry which is preliminary data.</text>
</comment>
<name>A0A1Q8V5J4_9ACTO</name>
<sequence length="271" mass="30435">MAKTSAPSLKRRTAFSTTVFMKRMMAISGLVFLFFVLFHAYGNLHYFEGEVAYDHYAVFLRALLVPIMPYGGVLWILRLALMACLLAHAGSAFHLWARNKRARGNDKYAVKKPGAEYFASRYAMRTMRWGGVILLLFILVVHIPQFTLLLFTPGGKYVHGRAYLNMYYGFQLWWVWLIYAVALAALCLHVWHGVWSALQTLGAVRGSTIPFIRLIAFVLAFALFAAFMAVPTAILFGYVDAPMATADYYPQFCDAIGSSAEHFAECAAATH</sequence>
<organism evidence="2 3">
    <name type="scientific">Actinomyces oris</name>
    <dbReference type="NCBI Taxonomy" id="544580"/>
    <lineage>
        <taxon>Bacteria</taxon>
        <taxon>Bacillati</taxon>
        <taxon>Actinomycetota</taxon>
        <taxon>Actinomycetes</taxon>
        <taxon>Actinomycetales</taxon>
        <taxon>Actinomycetaceae</taxon>
        <taxon>Actinomyces</taxon>
    </lineage>
</organism>
<dbReference type="Gene3D" id="1.20.1300.10">
    <property type="entry name" value="Fumarate reductase/succinate dehydrogenase, transmembrane subunit"/>
    <property type="match status" value="1"/>
</dbReference>
<evidence type="ECO:0000313" key="3">
    <source>
        <dbReference type="Proteomes" id="UP000186857"/>
    </source>
</evidence>
<keyword evidence="1" id="KW-1133">Transmembrane helix</keyword>
<reference evidence="2 3" key="1">
    <citation type="submission" date="2016-12" db="EMBL/GenBank/DDBJ databases">
        <title>Genomic Comparison of strains in the 'Actinomyces naeslundii' Group.</title>
        <authorList>
            <person name="Mughal S.R."/>
            <person name="Do T."/>
            <person name="Gilbert S.C."/>
            <person name="Witherden E.A."/>
            <person name="Didelot X."/>
            <person name="Beighton D."/>
        </authorList>
    </citation>
    <scope>NUCLEOTIDE SEQUENCE [LARGE SCALE GENOMIC DNA]</scope>
    <source>
        <strain evidence="2 3">CCUG 33920</strain>
    </source>
</reference>
<evidence type="ECO:0000256" key="1">
    <source>
        <dbReference type="SAM" id="Phobius"/>
    </source>
</evidence>
<dbReference type="Proteomes" id="UP000186857">
    <property type="component" value="Unassembled WGS sequence"/>
</dbReference>
<dbReference type="OrthoDB" id="9788081at2"/>
<accession>A0A1Q8V5J4</accession>
<keyword evidence="1" id="KW-0812">Transmembrane</keyword>
<feature type="transmembrane region" description="Helical" evidence="1">
    <location>
        <begin position="211"/>
        <end position="239"/>
    </location>
</feature>
<evidence type="ECO:0000313" key="2">
    <source>
        <dbReference type="EMBL" id="OLO43349.1"/>
    </source>
</evidence>
<dbReference type="EMBL" id="MSKJ01000028">
    <property type="protein sequence ID" value="OLO43349.1"/>
    <property type="molecule type" value="Genomic_DNA"/>
</dbReference>
<feature type="transmembrane region" description="Helical" evidence="1">
    <location>
        <begin position="171"/>
        <end position="191"/>
    </location>
</feature>
<dbReference type="InterPro" id="IPR034804">
    <property type="entry name" value="SQR/QFR_C/D"/>
</dbReference>
<proteinExistence type="predicted"/>
<keyword evidence="1" id="KW-0472">Membrane</keyword>
<gene>
    <name evidence="2" type="ORF">BKH29_11090</name>
</gene>
<dbReference type="GO" id="GO:0016020">
    <property type="term" value="C:membrane"/>
    <property type="evidence" value="ECO:0007669"/>
    <property type="project" value="InterPro"/>
</dbReference>
<dbReference type="AlphaFoldDB" id="A0A1Q8V5J4"/>
<dbReference type="CDD" id="cd03498">
    <property type="entry name" value="SQR_TypeB_2_TM"/>
    <property type="match status" value="1"/>
</dbReference>
<dbReference type="SUPFAM" id="SSF81343">
    <property type="entry name" value="Fumarate reductase respiratory complex transmembrane subunits"/>
    <property type="match status" value="1"/>
</dbReference>
<dbReference type="NCBIfam" id="TIGR02046">
    <property type="entry name" value="sdhC_b558_fam"/>
    <property type="match status" value="1"/>
</dbReference>
<feature type="transmembrane region" description="Helical" evidence="1">
    <location>
        <begin position="129"/>
        <end position="151"/>
    </location>
</feature>